<gene>
    <name evidence="1" type="ORF">BKA15_003132</name>
</gene>
<dbReference type="EMBL" id="JACCBU010000001">
    <property type="protein sequence ID" value="NYE71803.1"/>
    <property type="molecule type" value="Genomic_DNA"/>
</dbReference>
<reference evidence="1 2" key="1">
    <citation type="submission" date="2020-07" db="EMBL/GenBank/DDBJ databases">
        <title>Sequencing the genomes of 1000 actinobacteria strains.</title>
        <authorList>
            <person name="Klenk H.-P."/>
        </authorList>
    </citation>
    <scope>NUCLEOTIDE SEQUENCE [LARGE SCALE GENOMIC DNA]</scope>
    <source>
        <strain evidence="1 2">DSM 22083</strain>
    </source>
</reference>
<dbReference type="InterPro" id="IPR006311">
    <property type="entry name" value="TAT_signal"/>
</dbReference>
<protein>
    <submittedName>
        <fullName evidence="1">Uncharacterized protein</fullName>
    </submittedName>
</protein>
<sequence length="267" mass="29324">MLEQPDPQLNRRRLLGLGLTGGLAAAGAAAWPDPTPAAAATTYNLFRNAASYGDEGNYSDGPELITYAATGVRGGLWVHDAAVGSVENGSYTDPFHRGDWGHNVRRVRVRSRRSFQQNYSVVVRGRTLWYDPLGGRVIDGVTRSSNGGLKVLLGHHSNDYNYAVLLIRKSGYVTIQREFGHEYTTLANVSYPTPIETYRSFKITWAGDRISVFHRHAEDGSDDRLIVQTAAGAAPGVYQGVSYDNQPIGMYLDGAAVRMAYLRVWQA</sequence>
<dbReference type="PROSITE" id="PS51318">
    <property type="entry name" value="TAT"/>
    <property type="match status" value="1"/>
</dbReference>
<dbReference type="Proteomes" id="UP000569914">
    <property type="component" value="Unassembled WGS sequence"/>
</dbReference>
<accession>A0A7Y9LCG3</accession>
<organism evidence="1 2">
    <name type="scientific">Microlunatus parietis</name>
    <dbReference type="NCBI Taxonomy" id="682979"/>
    <lineage>
        <taxon>Bacteria</taxon>
        <taxon>Bacillati</taxon>
        <taxon>Actinomycetota</taxon>
        <taxon>Actinomycetes</taxon>
        <taxon>Propionibacteriales</taxon>
        <taxon>Propionibacteriaceae</taxon>
        <taxon>Microlunatus</taxon>
    </lineage>
</organism>
<comment type="caution">
    <text evidence="1">The sequence shown here is derived from an EMBL/GenBank/DDBJ whole genome shotgun (WGS) entry which is preliminary data.</text>
</comment>
<dbReference type="AlphaFoldDB" id="A0A7Y9LCG3"/>
<evidence type="ECO:0000313" key="2">
    <source>
        <dbReference type="Proteomes" id="UP000569914"/>
    </source>
</evidence>
<name>A0A7Y9LCG3_9ACTN</name>
<keyword evidence="2" id="KW-1185">Reference proteome</keyword>
<dbReference type="RefSeq" id="WP_179752201.1">
    <property type="nucleotide sequence ID" value="NZ_JACCBU010000001.1"/>
</dbReference>
<proteinExistence type="predicted"/>
<evidence type="ECO:0000313" key="1">
    <source>
        <dbReference type="EMBL" id="NYE71803.1"/>
    </source>
</evidence>